<evidence type="ECO:0000313" key="1">
    <source>
        <dbReference type="EMBL" id="RGD73514.1"/>
    </source>
</evidence>
<sequence>MGEKRLDVHEFLKNDLMVEDICKTRRILGVFEDEIYCYFKEEIANNKSVTYFIEKINEVLPIKKIIVSEMTDDDIQTYLVDFFTKHDIHFKFVTDYSDEDEAYMVVICKEDIQREPLLYETDIPKEYLKNFGKILCKKHTAILKELDPDMVSFYKKETFISKGSCSVCREEERNK</sequence>
<comment type="caution">
    <text evidence="1">The sequence shown here is derived from an EMBL/GenBank/DDBJ whole genome shotgun (WGS) entry which is preliminary data.</text>
</comment>
<dbReference type="Gene3D" id="3.30.1330.30">
    <property type="match status" value="1"/>
</dbReference>
<protein>
    <submittedName>
        <fullName evidence="1">Uncharacterized protein</fullName>
    </submittedName>
</protein>
<dbReference type="GeneID" id="98001279"/>
<dbReference type="InterPro" id="IPR029064">
    <property type="entry name" value="Ribosomal_eL30-like_sf"/>
</dbReference>
<proteinExistence type="predicted"/>
<dbReference type="EMBL" id="QUSM01000005">
    <property type="protein sequence ID" value="RGD73514.1"/>
    <property type="molecule type" value="Genomic_DNA"/>
</dbReference>
<reference evidence="1" key="1">
    <citation type="submission" date="2018-08" db="EMBL/GenBank/DDBJ databases">
        <title>A genome reference for cultivated species of the human gut microbiota.</title>
        <authorList>
            <person name="Zou Y."/>
            <person name="Xue W."/>
            <person name="Luo G."/>
        </authorList>
    </citation>
    <scope>NUCLEOTIDE SEQUENCE [LARGE SCALE GENOMIC DNA]</scope>
    <source>
        <strain evidence="1">AM25-6</strain>
    </source>
</reference>
<dbReference type="RefSeq" id="WP_007051020.1">
    <property type="nucleotide sequence ID" value="NZ_CABKNJ010000001.1"/>
</dbReference>
<dbReference type="Proteomes" id="UP000261212">
    <property type="component" value="Unassembled WGS sequence"/>
</dbReference>
<organism evidence="1">
    <name type="scientific">Anaerofustis stercorihominis</name>
    <dbReference type="NCBI Taxonomy" id="214853"/>
    <lineage>
        <taxon>Bacteria</taxon>
        <taxon>Bacillati</taxon>
        <taxon>Bacillota</taxon>
        <taxon>Clostridia</taxon>
        <taxon>Eubacteriales</taxon>
        <taxon>Eubacteriaceae</taxon>
        <taxon>Anaerofustis</taxon>
    </lineage>
</organism>
<accession>A0A3E3DW34</accession>
<dbReference type="AlphaFoldDB" id="A0A3E3DW34"/>
<name>A0A3E3DW34_9FIRM</name>
<dbReference type="SUPFAM" id="SSF160515">
    <property type="entry name" value="YueI-like"/>
    <property type="match status" value="1"/>
</dbReference>
<gene>
    <name evidence="1" type="ORF">DW687_09145</name>
</gene>